<proteinExistence type="predicted"/>
<dbReference type="Pfam" id="PF00107">
    <property type="entry name" value="ADH_zinc_N"/>
    <property type="match status" value="1"/>
</dbReference>
<gene>
    <name evidence="2" type="ORF">M2283_002594</name>
</gene>
<dbReference type="SUPFAM" id="SSF50129">
    <property type="entry name" value="GroES-like"/>
    <property type="match status" value="1"/>
</dbReference>
<dbReference type="InterPro" id="IPR011032">
    <property type="entry name" value="GroES-like_sf"/>
</dbReference>
<organism evidence="2 3">
    <name type="scientific">Streptomyces pseudovenezuelae</name>
    <dbReference type="NCBI Taxonomy" id="67350"/>
    <lineage>
        <taxon>Bacteria</taxon>
        <taxon>Bacillati</taxon>
        <taxon>Actinomycetota</taxon>
        <taxon>Actinomycetes</taxon>
        <taxon>Kitasatosporales</taxon>
        <taxon>Streptomycetaceae</taxon>
        <taxon>Streptomyces</taxon>
        <taxon>Streptomyces aurantiacus group</taxon>
    </lineage>
</organism>
<comment type="caution">
    <text evidence="2">The sequence shown here is derived from an EMBL/GenBank/DDBJ whole genome shotgun (WGS) entry which is preliminary data.</text>
</comment>
<dbReference type="RefSeq" id="WP_280876299.1">
    <property type="nucleotide sequence ID" value="NZ_JARXVH010000004.1"/>
</dbReference>
<dbReference type="SMART" id="SM00829">
    <property type="entry name" value="PKS_ER"/>
    <property type="match status" value="1"/>
</dbReference>
<dbReference type="InterPro" id="IPR013149">
    <property type="entry name" value="ADH-like_C"/>
</dbReference>
<dbReference type="InterPro" id="IPR052711">
    <property type="entry name" value="Zinc_ADH-like"/>
</dbReference>
<reference evidence="2 3" key="1">
    <citation type="submission" date="2023-04" db="EMBL/GenBank/DDBJ databases">
        <title>Forest soil microbial communities from Buena Vista Peninsula, Colon Province, Panama.</title>
        <authorList>
            <person name="Bouskill N."/>
        </authorList>
    </citation>
    <scope>NUCLEOTIDE SEQUENCE [LARGE SCALE GENOMIC DNA]</scope>
    <source>
        <strain evidence="2 3">GGS1</strain>
    </source>
</reference>
<dbReference type="PANTHER" id="PTHR45033">
    <property type="match status" value="1"/>
</dbReference>
<accession>A0ABT6LH67</accession>
<dbReference type="InterPro" id="IPR020843">
    <property type="entry name" value="ER"/>
</dbReference>
<dbReference type="InterPro" id="IPR036291">
    <property type="entry name" value="NAD(P)-bd_dom_sf"/>
</dbReference>
<dbReference type="SUPFAM" id="SSF51735">
    <property type="entry name" value="NAD(P)-binding Rossmann-fold domains"/>
    <property type="match status" value="1"/>
</dbReference>
<dbReference type="Proteomes" id="UP001160499">
    <property type="component" value="Unassembled WGS sequence"/>
</dbReference>
<dbReference type="Gene3D" id="3.40.50.720">
    <property type="entry name" value="NAD(P)-binding Rossmann-like Domain"/>
    <property type="match status" value="1"/>
</dbReference>
<dbReference type="PANTHER" id="PTHR45033:SF2">
    <property type="entry name" value="ZINC-TYPE ALCOHOL DEHYDROGENASE-LIKE PROTEIN C1773.06C"/>
    <property type="match status" value="1"/>
</dbReference>
<dbReference type="InterPro" id="IPR013154">
    <property type="entry name" value="ADH-like_N"/>
</dbReference>
<dbReference type="Pfam" id="PF08240">
    <property type="entry name" value="ADH_N"/>
    <property type="match status" value="1"/>
</dbReference>
<evidence type="ECO:0000259" key="1">
    <source>
        <dbReference type="SMART" id="SM00829"/>
    </source>
</evidence>
<protein>
    <submittedName>
        <fullName evidence="2">NADPH:quinone reductase-like Zn-dependent oxidoreductase</fullName>
    </submittedName>
</protein>
<dbReference type="Gene3D" id="3.90.180.10">
    <property type="entry name" value="Medium-chain alcohol dehydrogenases, catalytic domain"/>
    <property type="match status" value="1"/>
</dbReference>
<keyword evidence="3" id="KW-1185">Reference proteome</keyword>
<feature type="domain" description="Enoyl reductase (ER)" evidence="1">
    <location>
        <begin position="10"/>
        <end position="339"/>
    </location>
</feature>
<evidence type="ECO:0000313" key="3">
    <source>
        <dbReference type="Proteomes" id="UP001160499"/>
    </source>
</evidence>
<name>A0ABT6LH67_9ACTN</name>
<sequence length="342" mass="36382">MRTYHLETLGSLDGIVARDTARHPEPGPRDLVVRMRAASLNRRDLLILNGSYPLKAVADVVPLSDGAGEVVAVGDEVTRFSVGDRVTSTYFPRWLGGRITPALIDQPGVTLPGMLAEYVRLDQDAAVAVPGHLTWEEAACLPCAGVTAWNAVTGGAEPVLPGETVLTLGTGALALFAVSFAKALGAEVVATTSAPAKAERLKALGADHVVNYVENPGWWRDVRELTGGRGADLVVETGGPETVEQSVRAAALYGRIALIAANSPHRTSMEISTDALGSALVTLRRIFVGSRAHFERMNRAITLHAVRPPVDRVFGFGHDEVRKAYTYYATGAAFGKVVIRIA</sequence>
<evidence type="ECO:0000313" key="2">
    <source>
        <dbReference type="EMBL" id="MDH6215290.1"/>
    </source>
</evidence>
<dbReference type="EMBL" id="JARXVH010000004">
    <property type="protein sequence ID" value="MDH6215290.1"/>
    <property type="molecule type" value="Genomic_DNA"/>
</dbReference>
<dbReference type="CDD" id="cd08276">
    <property type="entry name" value="MDR7"/>
    <property type="match status" value="1"/>
</dbReference>